<organism evidence="3 4">
    <name type="scientific">Actinomycetospora succinea</name>
    <dbReference type="NCBI Taxonomy" id="663603"/>
    <lineage>
        <taxon>Bacteria</taxon>
        <taxon>Bacillati</taxon>
        <taxon>Actinomycetota</taxon>
        <taxon>Actinomycetes</taxon>
        <taxon>Pseudonocardiales</taxon>
        <taxon>Pseudonocardiaceae</taxon>
        <taxon>Actinomycetospora</taxon>
    </lineage>
</organism>
<dbReference type="SMART" id="SM01007">
    <property type="entry name" value="Aldolase_II"/>
    <property type="match status" value="1"/>
</dbReference>
<evidence type="ECO:0000313" key="3">
    <source>
        <dbReference type="EMBL" id="TDQ46952.1"/>
    </source>
</evidence>
<accession>A0A4R6UK62</accession>
<gene>
    <name evidence="3" type="ORF">EV188_11440</name>
</gene>
<keyword evidence="4" id="KW-1185">Reference proteome</keyword>
<comment type="similarity">
    <text evidence="1">Belongs to the aldolase class II family.</text>
</comment>
<dbReference type="SUPFAM" id="SSF53639">
    <property type="entry name" value="AraD/HMP-PK domain-like"/>
    <property type="match status" value="1"/>
</dbReference>
<reference evidence="3 4" key="1">
    <citation type="submission" date="2019-03" db="EMBL/GenBank/DDBJ databases">
        <title>Genomic Encyclopedia of Type Strains, Phase IV (KMG-IV): sequencing the most valuable type-strain genomes for metagenomic binning, comparative biology and taxonomic classification.</title>
        <authorList>
            <person name="Goeker M."/>
        </authorList>
    </citation>
    <scope>NUCLEOTIDE SEQUENCE [LARGE SCALE GENOMIC DNA]</scope>
    <source>
        <strain evidence="3 4">DSM 45775</strain>
    </source>
</reference>
<dbReference type="Pfam" id="PF00596">
    <property type="entry name" value="Aldolase_II"/>
    <property type="match status" value="1"/>
</dbReference>
<proteinExistence type="inferred from homology"/>
<comment type="caution">
    <text evidence="3">The sequence shown here is derived from an EMBL/GenBank/DDBJ whole genome shotgun (WGS) entry which is preliminary data.</text>
</comment>
<protein>
    <submittedName>
        <fullName evidence="3">L-fuculose-phosphate aldolase</fullName>
    </submittedName>
</protein>
<dbReference type="InterPro" id="IPR051017">
    <property type="entry name" value="Aldolase-II_Adducin_sf"/>
</dbReference>
<dbReference type="GO" id="GO:0051015">
    <property type="term" value="F:actin filament binding"/>
    <property type="evidence" value="ECO:0007669"/>
    <property type="project" value="TreeGrafter"/>
</dbReference>
<dbReference type="GO" id="GO:0005856">
    <property type="term" value="C:cytoskeleton"/>
    <property type="evidence" value="ECO:0007669"/>
    <property type="project" value="TreeGrafter"/>
</dbReference>
<dbReference type="PANTHER" id="PTHR10672:SF3">
    <property type="entry name" value="PROTEIN HU-LI TAI SHAO"/>
    <property type="match status" value="1"/>
</dbReference>
<evidence type="ECO:0000313" key="4">
    <source>
        <dbReference type="Proteomes" id="UP000295705"/>
    </source>
</evidence>
<evidence type="ECO:0000259" key="2">
    <source>
        <dbReference type="SMART" id="SM01007"/>
    </source>
</evidence>
<name>A0A4R6UK62_9PSEU</name>
<dbReference type="Proteomes" id="UP000295705">
    <property type="component" value="Unassembled WGS sequence"/>
</dbReference>
<dbReference type="RefSeq" id="WP_243742090.1">
    <property type="nucleotide sequence ID" value="NZ_BAABHR010000059.1"/>
</dbReference>
<dbReference type="InterPro" id="IPR036409">
    <property type="entry name" value="Aldolase_II/adducin_N_sf"/>
</dbReference>
<dbReference type="Gene3D" id="3.40.225.10">
    <property type="entry name" value="Class II aldolase/adducin N-terminal domain"/>
    <property type="match status" value="1"/>
</dbReference>
<dbReference type="InterPro" id="IPR001303">
    <property type="entry name" value="Aldolase_II/adducin_N"/>
</dbReference>
<dbReference type="AlphaFoldDB" id="A0A4R6UK62"/>
<evidence type="ECO:0000256" key="1">
    <source>
        <dbReference type="ARBA" id="ARBA00037961"/>
    </source>
</evidence>
<sequence length="242" mass="25067">MSEVVGDVVAAHRALAAAGQADLVWGHAAVRDPARRGLWMKAAGWGMEEVTPERVVLLSDDGEVLAGDGPRHIEFHIHAALLRARPDASATVHTHAESAAAFAALDVPLRPLSHDAVPFADPDVVRFRRTSDLIATAALGDALAVAVGTAAGCLVPGHGLVTVGADVASAVMFAALLERACRIQLAAAGGGGPAIWTPDAEVRVKRESVWNTRQLDAGFRYLVRRADALYGPAGSGPSTSSA</sequence>
<feature type="domain" description="Class II aldolase/adducin N-terminal" evidence="2">
    <location>
        <begin position="6"/>
        <end position="185"/>
    </location>
</feature>
<dbReference type="PANTHER" id="PTHR10672">
    <property type="entry name" value="ADDUCIN"/>
    <property type="match status" value="1"/>
</dbReference>
<dbReference type="EMBL" id="SNYO01000014">
    <property type="protein sequence ID" value="TDQ46952.1"/>
    <property type="molecule type" value="Genomic_DNA"/>
</dbReference>